<dbReference type="Proteomes" id="UP000028534">
    <property type="component" value="Unassembled WGS sequence"/>
</dbReference>
<protein>
    <submittedName>
        <fullName evidence="3">L-carnitine dehydratase/bile acid-inducible protein F</fullName>
    </submittedName>
</protein>
<organism evidence="3 4">
    <name type="scientific">Sphingobium yanoikuyae</name>
    <name type="common">Sphingomonas yanoikuyae</name>
    <dbReference type="NCBI Taxonomy" id="13690"/>
    <lineage>
        <taxon>Bacteria</taxon>
        <taxon>Pseudomonadati</taxon>
        <taxon>Pseudomonadota</taxon>
        <taxon>Alphaproteobacteria</taxon>
        <taxon>Sphingomonadales</taxon>
        <taxon>Sphingomonadaceae</taxon>
        <taxon>Sphingobium</taxon>
    </lineage>
</organism>
<comment type="caution">
    <text evidence="3">The sequence shown here is derived from an EMBL/GenBank/DDBJ whole genome shotgun (WGS) entry which is preliminary data.</text>
</comment>
<dbReference type="PATRIC" id="fig|13690.10.peg.3317"/>
<dbReference type="InterPro" id="IPR044855">
    <property type="entry name" value="CoA-Trfase_III_dom3_sf"/>
</dbReference>
<evidence type="ECO:0000256" key="2">
    <source>
        <dbReference type="SAM" id="MobiDB-lite"/>
    </source>
</evidence>
<evidence type="ECO:0000313" key="3">
    <source>
        <dbReference type="EMBL" id="KEZ17753.1"/>
    </source>
</evidence>
<dbReference type="PANTHER" id="PTHR48207">
    <property type="entry name" value="SUCCINATE--HYDROXYMETHYLGLUTARATE COA-TRANSFERASE"/>
    <property type="match status" value="1"/>
</dbReference>
<dbReference type="SUPFAM" id="SSF89796">
    <property type="entry name" value="CoA-transferase family III (CaiB/BaiF)"/>
    <property type="match status" value="1"/>
</dbReference>
<dbReference type="Gene3D" id="3.40.50.10540">
    <property type="entry name" value="Crotonobetainyl-coa:carnitine coa-transferase, domain 1"/>
    <property type="match status" value="1"/>
</dbReference>
<dbReference type="Gene3D" id="3.30.1540.10">
    <property type="entry name" value="formyl-coa transferase, domain 3"/>
    <property type="match status" value="1"/>
</dbReference>
<dbReference type="eggNOG" id="COG1804">
    <property type="taxonomic scope" value="Bacteria"/>
</dbReference>
<dbReference type="InterPro" id="IPR023606">
    <property type="entry name" value="CoA-Trfase_III_dom_1_sf"/>
</dbReference>
<dbReference type="GO" id="GO:0008410">
    <property type="term" value="F:CoA-transferase activity"/>
    <property type="evidence" value="ECO:0007669"/>
    <property type="project" value="TreeGrafter"/>
</dbReference>
<evidence type="ECO:0000313" key="4">
    <source>
        <dbReference type="Proteomes" id="UP000028534"/>
    </source>
</evidence>
<sequence>MSAMLEGIRIVDMTTIIFGPYATQMLADMGAEVIKVEAPGGDQLRQFGRSRVAQREMGPVHCTLNRGKRAIALDLKQAEDRATMARLIASADVFVHNVRGEAMERLGFGYDAVRALRPDILYVHCQGFGSGGPYEGLQAYDDVIQAATGTTTLLPRADGDPRPRYLPSLIADKVAGLYGAQAILGAIVHRLRSGEGQYVEVPLFESFAHFMLQEHLFGAAFDPPLEPAGYPRQIDPNRQPFPTMDGYVSIVPYTPATIERLFALMDAPQVLVDPRFAAPMDRLRNISSLYGEIARITPTRTSAQWVALLNAGGVPCMPVRDLDAIRDDPHLCVTGFFRPREHPQEGSYVEMPLPIRFSARGVPEGPPPPGIDQDGAAIRTELGEGR</sequence>
<proteinExistence type="predicted"/>
<gene>
    <name evidence="3" type="ORF">CP98_03237</name>
</gene>
<keyword evidence="1" id="KW-0808">Transferase</keyword>
<evidence type="ECO:0000256" key="1">
    <source>
        <dbReference type="ARBA" id="ARBA00022679"/>
    </source>
</evidence>
<dbReference type="Pfam" id="PF02515">
    <property type="entry name" value="CoA_transf_3"/>
    <property type="match status" value="1"/>
</dbReference>
<dbReference type="InterPro" id="IPR050483">
    <property type="entry name" value="CoA-transferase_III_domain"/>
</dbReference>
<name>A0A084EIG1_SPHYA</name>
<feature type="region of interest" description="Disordered" evidence="2">
    <location>
        <begin position="360"/>
        <end position="386"/>
    </location>
</feature>
<dbReference type="PANTHER" id="PTHR48207:SF4">
    <property type="entry name" value="BLL6097 PROTEIN"/>
    <property type="match status" value="1"/>
</dbReference>
<dbReference type="AlphaFoldDB" id="A0A084EIG1"/>
<accession>A0A084EIG1</accession>
<dbReference type="EMBL" id="JGVR01000020">
    <property type="protein sequence ID" value="KEZ17753.1"/>
    <property type="molecule type" value="Genomic_DNA"/>
</dbReference>
<reference evidence="3 4" key="1">
    <citation type="submission" date="2014-03" db="EMBL/GenBank/DDBJ databases">
        <title>Genome sequence of Sphingobium yanoikuyae B1.</title>
        <authorList>
            <person name="Gan H.M."/>
            <person name="Gan H.Y."/>
            <person name="Savka M.A."/>
        </authorList>
    </citation>
    <scope>NUCLEOTIDE SEQUENCE [LARGE SCALE GENOMIC DNA]</scope>
    <source>
        <strain evidence="3 4">B1</strain>
    </source>
</reference>
<dbReference type="InterPro" id="IPR003673">
    <property type="entry name" value="CoA-Trfase_fam_III"/>
</dbReference>